<dbReference type="GeneID" id="55608305"/>
<organism evidence="1 2">
    <name type="scientific">Streptomyces phage FlowerPower</name>
    <dbReference type="NCBI Taxonomy" id="2182408"/>
    <lineage>
        <taxon>Viruses</taxon>
        <taxon>Duplodnaviria</taxon>
        <taxon>Heunggongvirae</taxon>
        <taxon>Uroviricota</taxon>
        <taxon>Caudoviricetes</taxon>
        <taxon>Beephvirinae</taxon>
        <taxon>Flowerpowervirus</taxon>
        <taxon>Flowerpowervirus flowerpower</taxon>
    </lineage>
</organism>
<accession>A0A2U8UND7</accession>
<evidence type="ECO:0000313" key="1">
    <source>
        <dbReference type="EMBL" id="AWN05123.1"/>
    </source>
</evidence>
<evidence type="ECO:0000313" key="2">
    <source>
        <dbReference type="Proteomes" id="UP000247075"/>
    </source>
</evidence>
<reference evidence="1 2" key="1">
    <citation type="submission" date="2018-04" db="EMBL/GenBank/DDBJ databases">
        <authorList>
            <person name="Richter O.R."/>
            <person name="Sprando J."/>
            <person name="Abi J.R."/>
            <person name="Abidin Z.U."/>
            <person name="Aboumatar N."/>
            <person name="Aguilar F.A."/>
            <person name="Ahmed M."/>
            <person name="Aklilu M."/>
            <person name="Ali S.Z."/>
            <person name="Araia S."/>
            <person name="Asbury H."/>
            <person name="Atkinson A.N."/>
            <person name="Azam A.M."/>
            <person name="Bell J.L."/>
            <person name="Bhagat S."/>
            <person name="Bhatti J.A."/>
            <person name="Bhavsar J."/>
            <person name="Blocker D."/>
            <person name="Bonhomme B."/>
            <person name="Buker C.Y."/>
            <person name="Burnett T.D."/>
            <person name="Campbell R.L."/>
            <person name="Campbell S.M."/>
            <person name="Carinugan C.L."/>
            <person name="Chan P.R."/>
            <person name="Chen S."/>
            <person name="Dahne M."/>
            <person name="Dang V.Q."/>
            <person name="Ding J.R."/>
            <person name="Dunn G.L."/>
            <person name="Flores O.S."/>
            <person name="Frank D.N."/>
            <person name="Gonzalez N."/>
            <person name="Goryunova E."/>
            <person name="Hoang T."/>
            <person name="Hollenhorst D."/>
            <person name="Hora A.B."/>
            <person name="Hutchison A.S."/>
            <person name="Huynh A."/>
            <person name="Jani A."/>
            <person name="Jawed T."/>
            <person name="Jeffries M.J."/>
            <person name="Jian G.M."/>
            <person name="Joshi C."/>
            <person name="Kallab S."/>
            <person name="Kang L."/>
            <person name="Khan A."/>
            <person name="Klontz C.M."/>
            <person name="Koert M."/>
            <person name="Lagasca A."/>
            <person name="Lakhani A."/>
            <person name="Larsen A."/>
            <person name="Le A."/>
            <person name="Lee D.Y."/>
            <person name="Lembirik S."/>
            <person name="Lenus S."/>
            <person name="Lesniewski A.M."/>
            <person name="Lu W."/>
            <person name="Mamarakhimova Z."/>
            <person name="Mason S."/>
            <person name="Mathew L.K."/>
            <person name="Mattson C.L."/>
            <person name="Mian U.H."/>
            <person name="Morcos G.S."/>
            <person name="Muhler C.W."/>
            <person name="Naeem N.-U.-A."/>
            <person name="Namagiri S."/>
            <person name="Nassehi T."/>
            <person name="Nazarian M."/>
            <person name="Neal R.A."/>
            <person name="Negash K."/>
            <person name="Ngaleu B.J."/>
            <person name="Nguyen B.T."/>
            <person name="Nguyen K.V."/>
            <person name="Odili J.C."/>
            <person name="Ogletree A."/>
            <person name="Okojie E."/>
            <person name="Olajide T.E."/>
            <person name="Onwukwe C.S."/>
            <person name="Ozako O."/>
            <person name="Pakala M."/>
            <person name="Patel P."/>
            <person name="Patel H.J."/>
            <person name="Patel R."/>
            <person name="Paudel H."/>
            <person name="Pikounis A.J."/>
            <person name="Qazi M.A."/>
            <person name="Quiroz J.N."/>
            <person name="Ramachandran P.N."/>
            <person name="Rashford R.L."/>
            <person name="Rivera J."/>
            <person name="Romero F.D."/>
            <person name="Saba P.A."/>
            <person name="Sabu R.L."/>
            <person name="Saeed O.S."/>
            <person name="Saraf S."/>
            <person name="Scarano A.L."/>
            <person name="Sciandra C."/>
            <person name="Shakarov P."/>
            <person name="Sharma A."/>
            <person name="Singh K."/>
            <person name="Singh S."/>
            <person name="Spindler S.E."/>
            <person name="Szymanik K.H."/>
            <person name="Tahir M."/>
            <person name="Tchuinte L.U."/>
            <person name="Thakkar V."/>
            <person name="Tombo Z.B."/>
            <person name="Touma A."/>
            <person name="Tran J.N."/>
            <person name="Tran N."/>
            <person name="Truong D.H."/>
            <person name="Turner M.D."/>
            <person name="Vidmar M."/>
            <person name="Vuong K."/>
            <person name="Wilson B."/>
            <person name="Xie C.L."/>
            <person name="Yasinova A.G."/>
            <person name="Yu A.M."/>
            <person name="Zolnerowich N."/>
            <person name="Cortez R."/>
            <person name="Greis H.L."/>
            <person name="Lee M."/>
            <person name="Mantzavinos A."/>
            <person name="Mohamed I.R."/>
            <person name="Patel P."/>
            <person name="Puglisi K.M."/>
            <person name="Bhattacharya M."/>
            <person name="Correa-Mendez M."/>
            <person name="Fabian M."/>
            <person name="Reger N."/>
            <person name="Tran K."/>
            <person name="Erill I."/>
            <person name="Caruso S.M."/>
            <person name="Garlena R.A."/>
            <person name="Russell D.A."/>
            <person name="Pope W.H."/>
            <person name="Jacobs-Sera D."/>
            <person name="Hatfull G.F."/>
        </authorList>
    </citation>
    <scope>NUCLEOTIDE SEQUENCE [LARGE SCALE GENOMIC DNA]</scope>
</reference>
<dbReference type="RefSeq" id="YP_009838078.1">
    <property type="nucleotide sequence ID" value="NC_048706.1"/>
</dbReference>
<dbReference type="Proteomes" id="UP000247075">
    <property type="component" value="Segment"/>
</dbReference>
<dbReference type="KEGG" id="vg:55608305"/>
<dbReference type="EMBL" id="MH155868">
    <property type="protein sequence ID" value="AWN05123.1"/>
    <property type="molecule type" value="Genomic_DNA"/>
</dbReference>
<gene>
    <name evidence="1" type="primary">42</name>
    <name evidence="1" type="ORF">SEA_FLOWERPOWER_42</name>
</gene>
<protein>
    <submittedName>
        <fullName evidence="1">Uncharacterized protein</fullName>
    </submittedName>
</protein>
<sequence length="172" mass="17632">MAEQRVTLETPAFTGGYVFSDHEIAGVVAANNFMALTNPTGSGKLILIAGVFISSTTVGAVAVTSPLRGFIATGVSGGTLEPANAIAKIRSSMPNPVAEVRTDNPTATLGAAWFNSPSLQATGASTSSFIHQVPATIAAGTLTLLPGESTVLRTEAGDVDTRWNISIAWSEL</sequence>
<name>A0A2U8UND7_9CAUD</name>
<keyword evidence="2" id="KW-1185">Reference proteome</keyword>
<proteinExistence type="predicted"/>